<evidence type="ECO:0000256" key="4">
    <source>
        <dbReference type="ARBA" id="ARBA00022741"/>
    </source>
</evidence>
<keyword evidence="2 10" id="KW-0436">Ligase</keyword>
<dbReference type="InterPro" id="IPR004101">
    <property type="entry name" value="Mur_ligase_C"/>
</dbReference>
<dbReference type="EC" id="6.3.2.10" evidence="10 11"/>
<keyword evidence="16" id="KW-1185">Reference proteome</keyword>
<evidence type="ECO:0000313" key="16">
    <source>
        <dbReference type="Proteomes" id="UP000243535"/>
    </source>
</evidence>
<dbReference type="EMBL" id="CYHA01000003">
    <property type="protein sequence ID" value="CUA83558.1"/>
    <property type="molecule type" value="Genomic_DNA"/>
</dbReference>
<feature type="domain" description="Mur ligase C-terminal" evidence="13">
    <location>
        <begin position="315"/>
        <end position="434"/>
    </location>
</feature>
<dbReference type="InterPro" id="IPR013221">
    <property type="entry name" value="Mur_ligase_cen"/>
</dbReference>
<comment type="pathway">
    <text evidence="10 11">Cell wall biogenesis; peptidoglycan biosynthesis.</text>
</comment>
<dbReference type="Gene3D" id="3.40.1390.10">
    <property type="entry name" value="MurE/MurF, N-terminal domain"/>
    <property type="match status" value="1"/>
</dbReference>
<dbReference type="Gene3D" id="3.40.1190.10">
    <property type="entry name" value="Mur-like, catalytic domain"/>
    <property type="match status" value="1"/>
</dbReference>
<dbReference type="Pfam" id="PF01225">
    <property type="entry name" value="Mur_ligase"/>
    <property type="match status" value="1"/>
</dbReference>
<keyword evidence="4 10" id="KW-0547">Nucleotide-binding</keyword>
<dbReference type="InterPro" id="IPR035911">
    <property type="entry name" value="MurE/MurF_N"/>
</dbReference>
<evidence type="ECO:0000256" key="1">
    <source>
        <dbReference type="ARBA" id="ARBA00022490"/>
    </source>
</evidence>
<dbReference type="InterPro" id="IPR005863">
    <property type="entry name" value="UDP-N-AcMur_synth"/>
</dbReference>
<dbReference type="AlphaFoldDB" id="A0A0K6GYG7"/>
<organism evidence="15 16">
    <name type="scientific">Gulbenkiania indica</name>
    <dbReference type="NCBI Taxonomy" id="375574"/>
    <lineage>
        <taxon>Bacteria</taxon>
        <taxon>Pseudomonadati</taxon>
        <taxon>Pseudomonadota</taxon>
        <taxon>Betaproteobacteria</taxon>
        <taxon>Neisseriales</taxon>
        <taxon>Chromobacteriaceae</taxon>
        <taxon>Gulbenkiania</taxon>
    </lineage>
</organism>
<evidence type="ECO:0000256" key="7">
    <source>
        <dbReference type="ARBA" id="ARBA00022984"/>
    </source>
</evidence>
<dbReference type="Proteomes" id="UP000243535">
    <property type="component" value="Unassembled WGS sequence"/>
</dbReference>
<dbReference type="InterPro" id="IPR051046">
    <property type="entry name" value="MurCDEF_CellWall_CoF430Synth"/>
</dbReference>
<accession>A0A0K6GYG7</accession>
<evidence type="ECO:0000313" key="15">
    <source>
        <dbReference type="EMBL" id="CUA83558.1"/>
    </source>
</evidence>
<comment type="subcellular location">
    <subcellularLocation>
        <location evidence="10 11">Cytoplasm</location>
    </subcellularLocation>
</comment>
<evidence type="ECO:0000256" key="3">
    <source>
        <dbReference type="ARBA" id="ARBA00022618"/>
    </source>
</evidence>
<dbReference type="GO" id="GO:0005737">
    <property type="term" value="C:cytoplasm"/>
    <property type="evidence" value="ECO:0007669"/>
    <property type="project" value="UniProtKB-SubCell"/>
</dbReference>
<dbReference type="GO" id="GO:0008766">
    <property type="term" value="F:UDP-N-acetylmuramoylalanyl-D-glutamyl-2,6-diaminopimelate-D-alanyl-D-alanine ligase activity"/>
    <property type="evidence" value="ECO:0007669"/>
    <property type="project" value="RHEA"/>
</dbReference>
<dbReference type="GO" id="GO:0051301">
    <property type="term" value="P:cell division"/>
    <property type="evidence" value="ECO:0007669"/>
    <property type="project" value="UniProtKB-KW"/>
</dbReference>
<keyword evidence="8 10" id="KW-0131">Cell cycle</keyword>
<dbReference type="InterPro" id="IPR036565">
    <property type="entry name" value="Mur-like_cat_sf"/>
</dbReference>
<dbReference type="GO" id="GO:0009252">
    <property type="term" value="P:peptidoglycan biosynthetic process"/>
    <property type="evidence" value="ECO:0007669"/>
    <property type="project" value="UniProtKB-UniRule"/>
</dbReference>
<protein>
    <recommendedName>
        <fullName evidence="10 11">UDP-N-acetylmuramoyl-tripeptide--D-alanyl-D-alanine ligase</fullName>
        <ecNumber evidence="10 11">6.3.2.10</ecNumber>
    </recommendedName>
    <alternativeName>
        <fullName evidence="10">D-alanyl-D-alanine-adding enzyme</fullName>
    </alternativeName>
</protein>
<feature type="domain" description="Mur ligase N-terminal catalytic" evidence="12">
    <location>
        <begin position="25"/>
        <end position="92"/>
    </location>
</feature>
<dbReference type="InterPro" id="IPR000713">
    <property type="entry name" value="Mur_ligase_N"/>
</dbReference>
<dbReference type="GO" id="GO:0071555">
    <property type="term" value="P:cell wall organization"/>
    <property type="evidence" value="ECO:0007669"/>
    <property type="project" value="UniProtKB-KW"/>
</dbReference>
<feature type="binding site" evidence="10">
    <location>
        <begin position="106"/>
        <end position="112"/>
    </location>
    <ligand>
        <name>ATP</name>
        <dbReference type="ChEBI" id="CHEBI:30616"/>
    </ligand>
</feature>
<dbReference type="PANTHER" id="PTHR43024">
    <property type="entry name" value="UDP-N-ACETYLMURAMOYL-TRIPEPTIDE--D-ALANYL-D-ALANINE LIGASE"/>
    <property type="match status" value="1"/>
</dbReference>
<evidence type="ECO:0000259" key="13">
    <source>
        <dbReference type="Pfam" id="PF02875"/>
    </source>
</evidence>
<keyword evidence="9 10" id="KW-0961">Cell wall biogenesis/degradation</keyword>
<feature type="domain" description="Mur ligase central" evidence="14">
    <location>
        <begin position="104"/>
        <end position="293"/>
    </location>
</feature>
<dbReference type="RefSeq" id="WP_055433946.1">
    <property type="nucleotide sequence ID" value="NZ_CYHA01000003.1"/>
</dbReference>
<dbReference type="HAMAP" id="MF_02019">
    <property type="entry name" value="MurF"/>
    <property type="match status" value="1"/>
</dbReference>
<dbReference type="InterPro" id="IPR036615">
    <property type="entry name" value="Mur_ligase_C_dom_sf"/>
</dbReference>
<evidence type="ECO:0000256" key="5">
    <source>
        <dbReference type="ARBA" id="ARBA00022840"/>
    </source>
</evidence>
<evidence type="ECO:0000256" key="10">
    <source>
        <dbReference type="HAMAP-Rule" id="MF_02019"/>
    </source>
</evidence>
<evidence type="ECO:0000256" key="8">
    <source>
        <dbReference type="ARBA" id="ARBA00023306"/>
    </source>
</evidence>
<dbReference type="Pfam" id="PF08245">
    <property type="entry name" value="Mur_ligase_M"/>
    <property type="match status" value="1"/>
</dbReference>
<gene>
    <name evidence="10" type="primary">murF</name>
    <name evidence="15" type="ORF">Ga0061063_1804</name>
</gene>
<dbReference type="NCBIfam" id="TIGR01143">
    <property type="entry name" value="murF"/>
    <property type="match status" value="1"/>
</dbReference>
<dbReference type="UniPathway" id="UPA00219"/>
<dbReference type="SUPFAM" id="SSF53244">
    <property type="entry name" value="MurD-like peptide ligases, peptide-binding domain"/>
    <property type="match status" value="1"/>
</dbReference>
<dbReference type="OrthoDB" id="9801978at2"/>
<reference evidence="16" key="1">
    <citation type="submission" date="2015-08" db="EMBL/GenBank/DDBJ databases">
        <authorList>
            <person name="Varghese N."/>
        </authorList>
    </citation>
    <scope>NUCLEOTIDE SEQUENCE [LARGE SCALE GENOMIC DNA]</scope>
    <source>
        <strain evidence="16">DSM 17901</strain>
    </source>
</reference>
<evidence type="ECO:0000256" key="11">
    <source>
        <dbReference type="RuleBase" id="RU004136"/>
    </source>
</evidence>
<comment type="function">
    <text evidence="10 11">Involved in cell wall formation. Catalyzes the final step in the synthesis of UDP-N-acetylmuramoyl-pentapeptide, the precursor of murein.</text>
</comment>
<evidence type="ECO:0000259" key="14">
    <source>
        <dbReference type="Pfam" id="PF08245"/>
    </source>
</evidence>
<dbReference type="GO" id="GO:0005524">
    <property type="term" value="F:ATP binding"/>
    <property type="evidence" value="ECO:0007669"/>
    <property type="project" value="UniProtKB-UniRule"/>
</dbReference>
<sequence length="456" mass="47734">MMRLSDVARWTGGKLVGTDAEVVRIVTDSRVVEPGDLFVALAGERFDAHEFVADVLARGAAGVVVREGAAVAHGAYVEVDDTRLALGRLAAGWADTLSVVRVGVTGSNGKTTVKEMLAAILCAHAGNEGVLATAGNLNNDIGLPLTLLKLQPAHRYAVLEMGMNHSGEIRYLSRLARPQVALVNNAMRAHLGQFSGVEAIARAKAEIFEGLPDDGVAIVNADDPHAGLFREAAGSHRIITFGLGSGDVTARDVVLMEDSSRFLLVTPEGECDVHLPSPGEHNVRNALAAAAVASGLGVPLRAVASGLGVFGGAKGRLQRRSTQRGVTVIDDSYNANPDSMKAGLAVLGRAMPPRWFVMGDIGELGETAPALHAEVGVFAREQHVDVLLALGTLSAEAVAAFGEGALHFDSIEALNAHLDAHLPAGATVLVKGSRFMRMERVVDHLLAAEQENKVGV</sequence>
<dbReference type="GO" id="GO:0008360">
    <property type="term" value="P:regulation of cell shape"/>
    <property type="evidence" value="ECO:0007669"/>
    <property type="project" value="UniProtKB-KW"/>
</dbReference>
<dbReference type="STRING" id="375574.GCA_001418035_01596"/>
<evidence type="ECO:0000256" key="9">
    <source>
        <dbReference type="ARBA" id="ARBA00023316"/>
    </source>
</evidence>
<evidence type="ECO:0000256" key="6">
    <source>
        <dbReference type="ARBA" id="ARBA00022960"/>
    </source>
</evidence>
<keyword evidence="6 10" id="KW-0133">Cell shape</keyword>
<comment type="catalytic activity">
    <reaction evidence="10 11">
        <text>D-alanyl-D-alanine + UDP-N-acetyl-alpha-D-muramoyl-L-alanyl-gamma-D-glutamyl-meso-2,6-diaminopimelate + ATP = UDP-N-acetyl-alpha-D-muramoyl-L-alanyl-gamma-D-glutamyl-meso-2,6-diaminopimeloyl-D-alanyl-D-alanine + ADP + phosphate + H(+)</text>
        <dbReference type="Rhea" id="RHEA:28374"/>
        <dbReference type="ChEBI" id="CHEBI:15378"/>
        <dbReference type="ChEBI" id="CHEBI:30616"/>
        <dbReference type="ChEBI" id="CHEBI:43474"/>
        <dbReference type="ChEBI" id="CHEBI:57822"/>
        <dbReference type="ChEBI" id="CHEBI:61386"/>
        <dbReference type="ChEBI" id="CHEBI:83905"/>
        <dbReference type="ChEBI" id="CHEBI:456216"/>
        <dbReference type="EC" id="6.3.2.10"/>
    </reaction>
</comment>
<keyword evidence="7 10" id="KW-0573">Peptidoglycan synthesis</keyword>
<evidence type="ECO:0000256" key="2">
    <source>
        <dbReference type="ARBA" id="ARBA00022598"/>
    </source>
</evidence>
<dbReference type="Gene3D" id="3.90.190.20">
    <property type="entry name" value="Mur ligase, C-terminal domain"/>
    <property type="match status" value="1"/>
</dbReference>
<name>A0A0K6GYG7_9NEIS</name>
<keyword evidence="3 10" id="KW-0132">Cell division</keyword>
<keyword evidence="5 10" id="KW-0067">ATP-binding</keyword>
<dbReference type="PANTHER" id="PTHR43024:SF1">
    <property type="entry name" value="UDP-N-ACETYLMURAMOYL-TRIPEPTIDE--D-ALANYL-D-ALANINE LIGASE"/>
    <property type="match status" value="1"/>
</dbReference>
<dbReference type="GO" id="GO:0047480">
    <property type="term" value="F:UDP-N-acetylmuramoyl-tripeptide-D-alanyl-D-alanine ligase activity"/>
    <property type="evidence" value="ECO:0007669"/>
    <property type="project" value="UniProtKB-UniRule"/>
</dbReference>
<dbReference type="SUPFAM" id="SSF63418">
    <property type="entry name" value="MurE/MurF N-terminal domain"/>
    <property type="match status" value="1"/>
</dbReference>
<evidence type="ECO:0000259" key="12">
    <source>
        <dbReference type="Pfam" id="PF01225"/>
    </source>
</evidence>
<proteinExistence type="inferred from homology"/>
<dbReference type="Pfam" id="PF02875">
    <property type="entry name" value="Mur_ligase_C"/>
    <property type="match status" value="1"/>
</dbReference>
<keyword evidence="1 10" id="KW-0963">Cytoplasm</keyword>
<dbReference type="SUPFAM" id="SSF53623">
    <property type="entry name" value="MurD-like peptide ligases, catalytic domain"/>
    <property type="match status" value="1"/>
</dbReference>
<comment type="similarity">
    <text evidence="10">Belongs to the MurCDEF family. MurF subfamily.</text>
</comment>